<reference evidence="3 4" key="1">
    <citation type="submission" date="2014-07" db="EMBL/GenBank/DDBJ databases">
        <title>Genome Sequence of Rhodococcus opacus Strain R7, a Biodegrader of Mono- and Polycyclic Aromatic Hydrocarbons.</title>
        <authorList>
            <person name="Di Gennaro P."/>
            <person name="Zampolli J."/>
            <person name="Presti I."/>
            <person name="Cappelletti M."/>
            <person name="D'Ursi P."/>
            <person name="Orro A."/>
            <person name="Mezzelani A."/>
            <person name="Milanesi L."/>
        </authorList>
    </citation>
    <scope>NUCLEOTIDE SEQUENCE [LARGE SCALE GENOMIC DNA]</scope>
    <source>
        <strain evidence="3 4">R7</strain>
    </source>
</reference>
<dbReference type="Proteomes" id="UP000028488">
    <property type="component" value="Chromosome"/>
</dbReference>
<protein>
    <recommendedName>
        <fullName evidence="5">DUF4245 domain-containing protein</fullName>
    </recommendedName>
</protein>
<dbReference type="Pfam" id="PF14030">
    <property type="entry name" value="DUF4245"/>
    <property type="match status" value="1"/>
</dbReference>
<dbReference type="AlphaFoldDB" id="A0A076EFX9"/>
<evidence type="ECO:0008006" key="5">
    <source>
        <dbReference type="Google" id="ProtNLM"/>
    </source>
</evidence>
<keyword evidence="2" id="KW-0472">Membrane</keyword>
<feature type="region of interest" description="Disordered" evidence="1">
    <location>
        <begin position="67"/>
        <end position="94"/>
    </location>
</feature>
<name>A0A076EFX9_RHOOP</name>
<keyword evidence="2" id="KW-0812">Transmembrane</keyword>
<organism evidence="3 4">
    <name type="scientific">Rhodococcus opacus</name>
    <name type="common">Nocardia opaca</name>
    <dbReference type="NCBI Taxonomy" id="37919"/>
    <lineage>
        <taxon>Bacteria</taxon>
        <taxon>Bacillati</taxon>
        <taxon>Actinomycetota</taxon>
        <taxon>Actinomycetes</taxon>
        <taxon>Mycobacteriales</taxon>
        <taxon>Nocardiaceae</taxon>
        <taxon>Rhodococcus</taxon>
    </lineage>
</organism>
<evidence type="ECO:0000256" key="2">
    <source>
        <dbReference type="SAM" id="Phobius"/>
    </source>
</evidence>
<dbReference type="EMBL" id="CP008947">
    <property type="protein sequence ID" value="AII05185.1"/>
    <property type="molecule type" value="Genomic_DNA"/>
</dbReference>
<evidence type="ECO:0000313" key="3">
    <source>
        <dbReference type="EMBL" id="AII05185.1"/>
    </source>
</evidence>
<accession>A0A076EFX9</accession>
<keyword evidence="2" id="KW-1133">Transmembrane helix</keyword>
<dbReference type="eggNOG" id="ENOG50330AZ">
    <property type="taxonomic scope" value="Bacteria"/>
</dbReference>
<proteinExistence type="predicted"/>
<sequence length="191" mass="19804">MGVASDKPRILHNNRDMVWSLVPLVLFCVLIAGIASQCTFSPGGPTSGPIPSFDVDAALKYDAQDLPFPVRKPETPEGWTPNSGSRSIVSGDGGGDSSTVGFITEAGRYIQLTQSNAAETVLVPFVAGGPRTATGTEDVAGHSWIVYGGEGVEPIWVSDFGDVRLLVTGSASPEAFEQLTTAAADAPILAA</sequence>
<gene>
    <name evidence="3" type="ORF">EP51_11410</name>
</gene>
<evidence type="ECO:0000256" key="1">
    <source>
        <dbReference type="SAM" id="MobiDB-lite"/>
    </source>
</evidence>
<feature type="transmembrane region" description="Helical" evidence="2">
    <location>
        <begin position="17"/>
        <end position="35"/>
    </location>
</feature>
<evidence type="ECO:0000313" key="4">
    <source>
        <dbReference type="Proteomes" id="UP000028488"/>
    </source>
</evidence>
<dbReference type="InterPro" id="IPR025339">
    <property type="entry name" value="DUF4245"/>
</dbReference>